<feature type="region of interest" description="Disordered" evidence="1">
    <location>
        <begin position="12"/>
        <end position="33"/>
    </location>
</feature>
<organism evidence="2 3">
    <name type="scientific">Arabidopsis thaliana</name>
    <name type="common">Mouse-ear cress</name>
    <dbReference type="NCBI Taxonomy" id="3702"/>
    <lineage>
        <taxon>Eukaryota</taxon>
        <taxon>Viridiplantae</taxon>
        <taxon>Streptophyta</taxon>
        <taxon>Embryophyta</taxon>
        <taxon>Tracheophyta</taxon>
        <taxon>Spermatophyta</taxon>
        <taxon>Magnoliopsida</taxon>
        <taxon>eudicotyledons</taxon>
        <taxon>Gunneridae</taxon>
        <taxon>Pentapetalae</taxon>
        <taxon>rosids</taxon>
        <taxon>malvids</taxon>
        <taxon>Brassicales</taxon>
        <taxon>Brassicaceae</taxon>
        <taxon>Camelineae</taxon>
        <taxon>Arabidopsis</taxon>
    </lineage>
</organism>
<gene>
    <name evidence="2" type="ORF">AN1_LOCUS9248</name>
</gene>
<evidence type="ECO:0000313" key="3">
    <source>
        <dbReference type="Proteomes" id="UP000426265"/>
    </source>
</evidence>
<accession>A0A654EYE9</accession>
<name>A0A654EYE9_ARATH</name>
<reference evidence="2 3" key="1">
    <citation type="submission" date="2019-11" db="EMBL/GenBank/DDBJ databases">
        <authorList>
            <person name="Jiao W.-B."/>
            <person name="Schneeberger K."/>
        </authorList>
    </citation>
    <scope>NUCLEOTIDE SEQUENCE [LARGE SCALE GENOMIC DNA]</scope>
    <source>
        <strain evidence="3">cv. An-1</strain>
    </source>
</reference>
<proteinExistence type="predicted"/>
<evidence type="ECO:0000313" key="2">
    <source>
        <dbReference type="EMBL" id="VYS53790.1"/>
    </source>
</evidence>
<sequence>MILVRGWEVRVPAAAERSSSNNDDDIGSGGRWSRSVIGSEGVSKVNQIHQTLNPTRLDDFTSVQLSD</sequence>
<protein>
    <submittedName>
        <fullName evidence="2">Uncharacterized protein</fullName>
    </submittedName>
</protein>
<dbReference type="AlphaFoldDB" id="A0A654EYE9"/>
<dbReference type="EMBL" id="CACRSJ010000105">
    <property type="protein sequence ID" value="VYS53790.1"/>
    <property type="molecule type" value="Genomic_DNA"/>
</dbReference>
<evidence type="ECO:0000256" key="1">
    <source>
        <dbReference type="SAM" id="MobiDB-lite"/>
    </source>
</evidence>
<dbReference type="Proteomes" id="UP000426265">
    <property type="component" value="Unassembled WGS sequence"/>
</dbReference>